<feature type="domain" description="AAA+ ATPase" evidence="4">
    <location>
        <begin position="8"/>
        <end position="179"/>
    </location>
</feature>
<dbReference type="SUPFAM" id="SSF52540">
    <property type="entry name" value="P-loop containing nucleoside triphosphate hydrolases"/>
    <property type="match status" value="1"/>
</dbReference>
<dbReference type="SMART" id="SM00382">
    <property type="entry name" value="AAA"/>
    <property type="match status" value="1"/>
</dbReference>
<dbReference type="HAMAP" id="MF_00796">
    <property type="entry name" value="NTPase_1"/>
    <property type="match status" value="1"/>
</dbReference>
<evidence type="ECO:0000256" key="2">
    <source>
        <dbReference type="ARBA" id="ARBA00022801"/>
    </source>
</evidence>
<dbReference type="CDD" id="cd19482">
    <property type="entry name" value="RecA-like_Thep1"/>
    <property type="match status" value="1"/>
</dbReference>
<dbReference type="Gene3D" id="3.40.50.300">
    <property type="entry name" value="P-loop containing nucleotide triphosphate hydrolases"/>
    <property type="match status" value="1"/>
</dbReference>
<dbReference type="GeneID" id="118425250"/>
<name>A0A9J7LWD3_BRAFL</name>
<dbReference type="InterPro" id="IPR027417">
    <property type="entry name" value="P-loop_NTPase"/>
</dbReference>
<dbReference type="OMA" id="VTAVQNC"/>
<dbReference type="KEGG" id="bfo:118425250"/>
<evidence type="ECO:0000313" key="5">
    <source>
        <dbReference type="Proteomes" id="UP000001554"/>
    </source>
</evidence>
<reference evidence="6" key="2">
    <citation type="submission" date="2025-08" db="UniProtKB">
        <authorList>
            <consortium name="RefSeq"/>
        </authorList>
    </citation>
    <scope>IDENTIFICATION</scope>
    <source>
        <strain evidence="6">S238N-H82</strain>
        <tissue evidence="6">Testes</tissue>
    </source>
</reference>
<keyword evidence="5" id="KW-1185">Reference proteome</keyword>
<dbReference type="GO" id="GO:0017111">
    <property type="term" value="F:ribonucleoside triphosphate phosphatase activity"/>
    <property type="evidence" value="ECO:0007669"/>
    <property type="project" value="InterPro"/>
</dbReference>
<dbReference type="Pfam" id="PF03266">
    <property type="entry name" value="NTPase_1"/>
    <property type="match status" value="1"/>
</dbReference>
<keyword evidence="3" id="KW-0067">ATP-binding</keyword>
<proteinExistence type="inferred from homology"/>
<dbReference type="OrthoDB" id="446244at2759"/>
<accession>A0A9J7LWD3</accession>
<gene>
    <name evidence="6" type="primary">LOC118425250</name>
</gene>
<dbReference type="PANTHER" id="PTHR43146">
    <property type="entry name" value="CANCER-RELATED NUCLEOSIDE-TRIPHOSPHATASE"/>
    <property type="match status" value="1"/>
</dbReference>
<organism evidence="5 6">
    <name type="scientific">Branchiostoma floridae</name>
    <name type="common">Florida lancelet</name>
    <name type="synonym">Amphioxus</name>
    <dbReference type="NCBI Taxonomy" id="7739"/>
    <lineage>
        <taxon>Eukaryota</taxon>
        <taxon>Metazoa</taxon>
        <taxon>Chordata</taxon>
        <taxon>Cephalochordata</taxon>
        <taxon>Leptocardii</taxon>
        <taxon>Amphioxiformes</taxon>
        <taxon>Branchiostomatidae</taxon>
        <taxon>Branchiostoma</taxon>
    </lineage>
</organism>
<dbReference type="InterPro" id="IPR003593">
    <property type="entry name" value="AAA+_ATPase"/>
</dbReference>
<dbReference type="Proteomes" id="UP000001554">
    <property type="component" value="Chromosome 1"/>
</dbReference>
<evidence type="ECO:0000313" key="6">
    <source>
        <dbReference type="RefSeq" id="XP_035689921.1"/>
    </source>
</evidence>
<dbReference type="GO" id="GO:0005524">
    <property type="term" value="F:ATP binding"/>
    <property type="evidence" value="ECO:0007669"/>
    <property type="project" value="UniProtKB-KW"/>
</dbReference>
<evidence type="ECO:0000256" key="3">
    <source>
        <dbReference type="ARBA" id="ARBA00022840"/>
    </source>
</evidence>
<evidence type="ECO:0000256" key="1">
    <source>
        <dbReference type="ARBA" id="ARBA00022741"/>
    </source>
</evidence>
<protein>
    <submittedName>
        <fullName evidence="6">Cancer-related nucleoside-triphosphatase homolog isoform X1</fullName>
    </submittedName>
</protein>
<evidence type="ECO:0000259" key="4">
    <source>
        <dbReference type="SMART" id="SM00382"/>
    </source>
</evidence>
<dbReference type="RefSeq" id="XP_035689921.1">
    <property type="nucleotide sequence ID" value="XM_035834028.1"/>
</dbReference>
<dbReference type="AlphaFoldDB" id="A0A9J7LWD3"/>
<reference evidence="5" key="1">
    <citation type="journal article" date="2020" name="Nat. Ecol. Evol.">
        <title>Deeply conserved synteny resolves early events in vertebrate evolution.</title>
        <authorList>
            <person name="Simakov O."/>
            <person name="Marletaz F."/>
            <person name="Yue J.X."/>
            <person name="O'Connell B."/>
            <person name="Jenkins J."/>
            <person name="Brandt A."/>
            <person name="Calef R."/>
            <person name="Tung C.H."/>
            <person name="Huang T.K."/>
            <person name="Schmutz J."/>
            <person name="Satoh N."/>
            <person name="Yu J.K."/>
            <person name="Putnam N.H."/>
            <person name="Green R.E."/>
            <person name="Rokhsar D.S."/>
        </authorList>
    </citation>
    <scope>NUCLEOTIDE SEQUENCE [LARGE SCALE GENOMIC DNA]</scope>
    <source>
        <strain evidence="5">S238N-H82</strain>
    </source>
</reference>
<keyword evidence="1" id="KW-0547">Nucleotide-binding</keyword>
<sequence length="196" mass="21249">MATAGSAGARHVLLTGPPGIGKTTLTRQACEALQSDGVRVHGFYTEEVRTGGKRLGFDVITLGGQRGPLARVSNQSGAPSRRHEYRVGQYLVNLPSFEGLALPVLRFKPPSGMKCVYIIDEIGKMEMFSQHFIQAVRMVLDSPGSTVLATIPVPKGRPLPLVEDIKRRKDTVLFMVTKENRDSLLPEVVAAVKAAL</sequence>
<keyword evidence="2" id="KW-0378">Hydrolase</keyword>
<dbReference type="InterPro" id="IPR004948">
    <property type="entry name" value="Nuc-triphosphatase_THEP1"/>
</dbReference>
<dbReference type="PANTHER" id="PTHR43146:SF1">
    <property type="entry name" value="CANCER-RELATED NUCLEOSIDE-TRIPHOSPHATASE"/>
    <property type="match status" value="1"/>
</dbReference>